<dbReference type="AlphaFoldDB" id="E9HC52"/>
<dbReference type="SUPFAM" id="SSF52540">
    <property type="entry name" value="P-loop containing nucleoside triphosphate hydrolases"/>
    <property type="match status" value="1"/>
</dbReference>
<dbReference type="CDD" id="cd00882">
    <property type="entry name" value="Ras_like_GTPase"/>
    <property type="match status" value="1"/>
</dbReference>
<dbReference type="Proteomes" id="UP000000305">
    <property type="component" value="Unassembled WGS sequence"/>
</dbReference>
<dbReference type="PANTHER" id="PTHR32046">
    <property type="entry name" value="G DOMAIN-CONTAINING PROTEIN"/>
    <property type="match status" value="1"/>
</dbReference>
<reference evidence="3 4" key="1">
    <citation type="journal article" date="2011" name="Science">
        <title>The ecoresponsive genome of Daphnia pulex.</title>
        <authorList>
            <person name="Colbourne J.K."/>
            <person name="Pfrender M.E."/>
            <person name="Gilbert D."/>
            <person name="Thomas W.K."/>
            <person name="Tucker A."/>
            <person name="Oakley T.H."/>
            <person name="Tokishita S."/>
            <person name="Aerts A."/>
            <person name="Arnold G.J."/>
            <person name="Basu M.K."/>
            <person name="Bauer D.J."/>
            <person name="Caceres C.E."/>
            <person name="Carmel L."/>
            <person name="Casola C."/>
            <person name="Choi J.H."/>
            <person name="Detter J.C."/>
            <person name="Dong Q."/>
            <person name="Dusheyko S."/>
            <person name="Eads B.D."/>
            <person name="Frohlich T."/>
            <person name="Geiler-Samerotte K.A."/>
            <person name="Gerlach D."/>
            <person name="Hatcher P."/>
            <person name="Jogdeo S."/>
            <person name="Krijgsveld J."/>
            <person name="Kriventseva E.V."/>
            <person name="Kultz D."/>
            <person name="Laforsch C."/>
            <person name="Lindquist E."/>
            <person name="Lopez J."/>
            <person name="Manak J.R."/>
            <person name="Muller J."/>
            <person name="Pangilinan J."/>
            <person name="Patwardhan R.P."/>
            <person name="Pitluck S."/>
            <person name="Pritham E.J."/>
            <person name="Rechtsteiner A."/>
            <person name="Rho M."/>
            <person name="Rogozin I.B."/>
            <person name="Sakarya O."/>
            <person name="Salamov A."/>
            <person name="Schaack S."/>
            <person name="Shapiro H."/>
            <person name="Shiga Y."/>
            <person name="Skalitzky C."/>
            <person name="Smith Z."/>
            <person name="Souvorov A."/>
            <person name="Sung W."/>
            <person name="Tang Z."/>
            <person name="Tsuchiya D."/>
            <person name="Tu H."/>
            <person name="Vos H."/>
            <person name="Wang M."/>
            <person name="Wolf Y.I."/>
            <person name="Yamagata H."/>
            <person name="Yamada T."/>
            <person name="Ye Y."/>
            <person name="Shaw J.R."/>
            <person name="Andrews J."/>
            <person name="Crease T.J."/>
            <person name="Tang H."/>
            <person name="Lucas S.M."/>
            <person name="Robertson H.M."/>
            <person name="Bork P."/>
            <person name="Koonin E.V."/>
            <person name="Zdobnov E.M."/>
            <person name="Grigoriev I.V."/>
            <person name="Lynch M."/>
            <person name="Boore J.L."/>
        </authorList>
    </citation>
    <scope>NUCLEOTIDE SEQUENCE [LARGE SCALE GENOMIC DNA]</scope>
</reference>
<dbReference type="PhylomeDB" id="E9HC52"/>
<proteinExistence type="inferred from homology"/>
<keyword evidence="1" id="KW-0547">Nucleotide-binding</keyword>
<dbReference type="EMBL" id="GL732618">
    <property type="protein sequence ID" value="EFX70702.1"/>
    <property type="molecule type" value="Genomic_DNA"/>
</dbReference>
<name>E9HC52_DAPPU</name>
<keyword evidence="4" id="KW-1185">Reference proteome</keyword>
<evidence type="ECO:0000259" key="2">
    <source>
        <dbReference type="Pfam" id="PF00735"/>
    </source>
</evidence>
<dbReference type="GO" id="GO:0005525">
    <property type="term" value="F:GTP binding"/>
    <property type="evidence" value="ECO:0007669"/>
    <property type="project" value="UniProtKB-KW"/>
</dbReference>
<sequence length="470" mass="53766">QHRTILVMGATGSGKTTLINGMINYIFNVQWEDTFRFQLIEEQTAGRSQVDSQTSRITAYDIHHAEGFRVPYSLTIVDTPGYGDTKGLDRDQEITEMVRKFFEDKDGIQELDVIGFVAQASLPRLTPTQIYIFDSVLSIFGKDVKENINFLLTFADSQVPPVLSAIAEAGLPYPTDPDTGEPLHHKFNNSGFFCSSRESGNTVDKFNRFFWRMGMENFQKFFSVLATMKTKSLSLTKQVLEERKRLEATVDGLQPLIKIGLSKMEEMRKTKQMITNSQAQIEANENVEFEVEVTVPQKVEIPAGQFLTNCNKCYVTCHNPCAFENDDDKVDCAAMDHSMARETRSCRVCPEKCIWNMHANQPYSWEYVKQKQATSSDAIKQKYETELKRKLTAEDLIKVLQNDLDHNEREVLGRVKTVSSCIQRLDEIALRPNPFSTPQYIDLIIDAEQQEKRLGFKERIESLKKLRQMA</sequence>
<keyword evidence="1" id="KW-0342">GTP-binding</keyword>
<organism evidence="3 4">
    <name type="scientific">Daphnia pulex</name>
    <name type="common">Water flea</name>
    <dbReference type="NCBI Taxonomy" id="6669"/>
    <lineage>
        <taxon>Eukaryota</taxon>
        <taxon>Metazoa</taxon>
        <taxon>Ecdysozoa</taxon>
        <taxon>Arthropoda</taxon>
        <taxon>Crustacea</taxon>
        <taxon>Branchiopoda</taxon>
        <taxon>Diplostraca</taxon>
        <taxon>Cladocera</taxon>
        <taxon>Anomopoda</taxon>
        <taxon>Daphniidae</taxon>
        <taxon>Daphnia</taxon>
    </lineage>
</organism>
<dbReference type="GO" id="GO:0003924">
    <property type="term" value="F:GTPase activity"/>
    <property type="evidence" value="ECO:0000318"/>
    <property type="project" value="GO_Central"/>
</dbReference>
<dbReference type="GO" id="GO:0031105">
    <property type="term" value="C:septin complex"/>
    <property type="evidence" value="ECO:0000318"/>
    <property type="project" value="GO_Central"/>
</dbReference>
<feature type="domain" description="Septin-type G" evidence="2">
    <location>
        <begin position="4"/>
        <end position="85"/>
    </location>
</feature>
<gene>
    <name evidence="3" type="ORF">DAPPUDRAFT_30436</name>
</gene>
<protein>
    <recommendedName>
        <fullName evidence="2">Septin-type G domain-containing protein</fullName>
    </recommendedName>
</protein>
<dbReference type="Pfam" id="PF00735">
    <property type="entry name" value="Septin"/>
    <property type="match status" value="1"/>
</dbReference>
<dbReference type="KEGG" id="dpx:DAPPUDRAFT_30436"/>
<dbReference type="InterPro" id="IPR027417">
    <property type="entry name" value="P-loop_NTPase"/>
</dbReference>
<accession>E9HC52</accession>
<dbReference type="OMA" id="KTCCEIC"/>
<dbReference type="GO" id="GO:0008104">
    <property type="term" value="P:intracellular protein localization"/>
    <property type="evidence" value="ECO:0000318"/>
    <property type="project" value="GO_Central"/>
</dbReference>
<dbReference type="GO" id="GO:0005940">
    <property type="term" value="C:septin ring"/>
    <property type="evidence" value="ECO:0000318"/>
    <property type="project" value="GO_Central"/>
</dbReference>
<comment type="similarity">
    <text evidence="1">Belongs to the TRAFAC class TrmE-Era-EngA-EngB-Septin-like GTPase superfamily. Septin GTPase family.</text>
</comment>
<dbReference type="PANTHER" id="PTHR32046:SF14">
    <property type="match status" value="1"/>
</dbReference>
<dbReference type="STRING" id="6669.E9HC52"/>
<feature type="non-terminal residue" evidence="3">
    <location>
        <position position="470"/>
    </location>
</feature>
<dbReference type="eggNOG" id="ENOG502QTS0">
    <property type="taxonomic scope" value="Eukaryota"/>
</dbReference>
<evidence type="ECO:0000256" key="1">
    <source>
        <dbReference type="RuleBase" id="RU004560"/>
    </source>
</evidence>
<evidence type="ECO:0000313" key="3">
    <source>
        <dbReference type="EMBL" id="EFX70702.1"/>
    </source>
</evidence>
<dbReference type="InterPro" id="IPR030379">
    <property type="entry name" value="G_SEPTIN_dom"/>
</dbReference>
<dbReference type="GO" id="GO:0015630">
    <property type="term" value="C:microtubule cytoskeleton"/>
    <property type="evidence" value="ECO:0000318"/>
    <property type="project" value="GO_Central"/>
</dbReference>
<dbReference type="FunFam" id="3.40.50.300:FF:003286">
    <property type="entry name" value="Uncharacterized protein"/>
    <property type="match status" value="1"/>
</dbReference>
<dbReference type="Gene3D" id="3.40.50.300">
    <property type="entry name" value="P-loop containing nucleotide triphosphate hydrolases"/>
    <property type="match status" value="1"/>
</dbReference>
<evidence type="ECO:0000313" key="4">
    <source>
        <dbReference type="Proteomes" id="UP000000305"/>
    </source>
</evidence>
<dbReference type="InParanoid" id="E9HC52"/>
<dbReference type="OrthoDB" id="2386367at2759"/>
<dbReference type="HOGENOM" id="CLU_018951_2_0_1"/>
<dbReference type="GO" id="GO:0032153">
    <property type="term" value="C:cell division site"/>
    <property type="evidence" value="ECO:0000318"/>
    <property type="project" value="GO_Central"/>
</dbReference>
<dbReference type="GO" id="GO:0060090">
    <property type="term" value="F:molecular adaptor activity"/>
    <property type="evidence" value="ECO:0000318"/>
    <property type="project" value="GO_Central"/>
</dbReference>
<dbReference type="GO" id="GO:0061640">
    <property type="term" value="P:cytoskeleton-dependent cytokinesis"/>
    <property type="evidence" value="ECO:0000318"/>
    <property type="project" value="GO_Central"/>
</dbReference>
<feature type="non-terminal residue" evidence="3">
    <location>
        <position position="1"/>
    </location>
</feature>